<comment type="similarity">
    <text evidence="1">Belongs to the tpcK family.</text>
</comment>
<evidence type="ECO:0000256" key="1">
    <source>
        <dbReference type="ARBA" id="ARBA00005986"/>
    </source>
</evidence>
<evidence type="ECO:0000313" key="4">
    <source>
        <dbReference type="Proteomes" id="UP000077069"/>
    </source>
</evidence>
<protein>
    <recommendedName>
        <fullName evidence="2">EthD domain-containing protein</fullName>
    </recommendedName>
</protein>
<dbReference type="GeneID" id="28761948"/>
<proteinExistence type="inferred from homology"/>
<dbReference type="STRING" id="1460663.A0A177CGC0"/>
<organism evidence="3 4">
    <name type="scientific">Paraphaeosphaeria sporulosa</name>
    <dbReference type="NCBI Taxonomy" id="1460663"/>
    <lineage>
        <taxon>Eukaryota</taxon>
        <taxon>Fungi</taxon>
        <taxon>Dikarya</taxon>
        <taxon>Ascomycota</taxon>
        <taxon>Pezizomycotina</taxon>
        <taxon>Dothideomycetes</taxon>
        <taxon>Pleosporomycetidae</taxon>
        <taxon>Pleosporales</taxon>
        <taxon>Massarineae</taxon>
        <taxon>Didymosphaeriaceae</taxon>
        <taxon>Paraphaeosphaeria</taxon>
    </lineage>
</organism>
<dbReference type="SUPFAM" id="SSF54909">
    <property type="entry name" value="Dimeric alpha+beta barrel"/>
    <property type="match status" value="1"/>
</dbReference>
<gene>
    <name evidence="3" type="ORF">CC84DRAFT_1164314</name>
</gene>
<dbReference type="EMBL" id="KV441552">
    <property type="protein sequence ID" value="OAG05889.1"/>
    <property type="molecule type" value="Genomic_DNA"/>
</dbReference>
<evidence type="ECO:0000313" key="3">
    <source>
        <dbReference type="EMBL" id="OAG05889.1"/>
    </source>
</evidence>
<evidence type="ECO:0000259" key="2">
    <source>
        <dbReference type="Pfam" id="PF07110"/>
    </source>
</evidence>
<feature type="domain" description="EthD" evidence="2">
    <location>
        <begin position="18"/>
        <end position="119"/>
    </location>
</feature>
<dbReference type="Gene3D" id="3.30.70.100">
    <property type="match status" value="1"/>
</dbReference>
<dbReference type="GO" id="GO:0016491">
    <property type="term" value="F:oxidoreductase activity"/>
    <property type="evidence" value="ECO:0007669"/>
    <property type="project" value="InterPro"/>
</dbReference>
<dbReference type="AlphaFoldDB" id="A0A177CGC0"/>
<dbReference type="RefSeq" id="XP_018036254.1">
    <property type="nucleotide sequence ID" value="XM_018178462.1"/>
</dbReference>
<dbReference type="Pfam" id="PF07110">
    <property type="entry name" value="EthD"/>
    <property type="match status" value="1"/>
</dbReference>
<keyword evidence="4" id="KW-1185">Reference proteome</keyword>
<dbReference type="InterPro" id="IPR009799">
    <property type="entry name" value="EthD_dom"/>
</dbReference>
<reference evidence="3 4" key="1">
    <citation type="submission" date="2016-05" db="EMBL/GenBank/DDBJ databases">
        <title>Comparative analysis of secretome profiles of manganese(II)-oxidizing ascomycete fungi.</title>
        <authorList>
            <consortium name="DOE Joint Genome Institute"/>
            <person name="Zeiner C.A."/>
            <person name="Purvine S.O."/>
            <person name="Zink E.M."/>
            <person name="Wu S."/>
            <person name="Pasa-Tolic L."/>
            <person name="Chaput D.L."/>
            <person name="Haridas S."/>
            <person name="Grigoriev I.V."/>
            <person name="Santelli C.M."/>
            <person name="Hansel C.M."/>
        </authorList>
    </citation>
    <scope>NUCLEOTIDE SEQUENCE [LARGE SCALE GENOMIC DNA]</scope>
    <source>
        <strain evidence="3 4">AP3s5-JAC2a</strain>
    </source>
</reference>
<accession>A0A177CGC0</accession>
<dbReference type="OrthoDB" id="3183782at2759"/>
<dbReference type="InParanoid" id="A0A177CGC0"/>
<name>A0A177CGC0_9PLEO</name>
<dbReference type="InterPro" id="IPR011008">
    <property type="entry name" value="Dimeric_a/b-barrel"/>
</dbReference>
<dbReference type="Proteomes" id="UP000077069">
    <property type="component" value="Unassembled WGS sequence"/>
</dbReference>
<sequence length="164" mass="18696">MAKENYIQILTHIRRNRQLTPEKFYDHWENVHGPKVIPWAEKHGIVQYQQIHCAGRMVPSAASSSAPNAVNQSALPSEPIEFDGIAIFLVKSLDSFLEAFKDPYYTHVIEPDEQTLLDKDGPGGGVVASWQGKLVSMTKDGKSVRGEKGDKYRNLFWQWERKEK</sequence>